<feature type="compositionally biased region" description="Polar residues" evidence="1">
    <location>
        <begin position="23"/>
        <end position="32"/>
    </location>
</feature>
<proteinExistence type="predicted"/>
<feature type="compositionally biased region" description="Basic and acidic residues" evidence="1">
    <location>
        <begin position="11"/>
        <end position="22"/>
    </location>
</feature>
<feature type="compositionally biased region" description="Basic residues" evidence="1">
    <location>
        <begin position="36"/>
        <end position="46"/>
    </location>
</feature>
<keyword evidence="3" id="KW-1185">Reference proteome</keyword>
<accession>A0AAV2P9T5</accession>
<evidence type="ECO:0000256" key="1">
    <source>
        <dbReference type="SAM" id="MobiDB-lite"/>
    </source>
</evidence>
<dbReference type="EMBL" id="OZ034832">
    <property type="protein sequence ID" value="CAL1689288.1"/>
    <property type="molecule type" value="Genomic_DNA"/>
</dbReference>
<gene>
    <name evidence="2" type="ORF">LPLAT_LOCUS14240</name>
</gene>
<dbReference type="Proteomes" id="UP001497644">
    <property type="component" value="Chromosome 9"/>
</dbReference>
<evidence type="ECO:0000313" key="2">
    <source>
        <dbReference type="EMBL" id="CAL1689288.1"/>
    </source>
</evidence>
<evidence type="ECO:0000313" key="3">
    <source>
        <dbReference type="Proteomes" id="UP001497644"/>
    </source>
</evidence>
<feature type="region of interest" description="Disordered" evidence="1">
    <location>
        <begin position="1"/>
        <end position="55"/>
    </location>
</feature>
<name>A0AAV2P9T5_9HYME</name>
<protein>
    <submittedName>
        <fullName evidence="2">Uncharacterized protein</fullName>
    </submittedName>
</protein>
<sequence length="90" mass="10371">MRYATRYRPRCTGEKMEKREATLETSVETSNSGSKSRWRGRGMGKGRGREWMQKNETARHCRVVSAAVDRVVLWWYDGGDPKSTSVCKLL</sequence>
<reference evidence="2" key="1">
    <citation type="submission" date="2024-04" db="EMBL/GenBank/DDBJ databases">
        <authorList>
            <consortium name="Molecular Ecology Group"/>
        </authorList>
    </citation>
    <scope>NUCLEOTIDE SEQUENCE</scope>
</reference>
<dbReference type="AlphaFoldDB" id="A0AAV2P9T5"/>
<organism evidence="2 3">
    <name type="scientific">Lasius platythorax</name>
    <dbReference type="NCBI Taxonomy" id="488582"/>
    <lineage>
        <taxon>Eukaryota</taxon>
        <taxon>Metazoa</taxon>
        <taxon>Ecdysozoa</taxon>
        <taxon>Arthropoda</taxon>
        <taxon>Hexapoda</taxon>
        <taxon>Insecta</taxon>
        <taxon>Pterygota</taxon>
        <taxon>Neoptera</taxon>
        <taxon>Endopterygota</taxon>
        <taxon>Hymenoptera</taxon>
        <taxon>Apocrita</taxon>
        <taxon>Aculeata</taxon>
        <taxon>Formicoidea</taxon>
        <taxon>Formicidae</taxon>
        <taxon>Formicinae</taxon>
        <taxon>Lasius</taxon>
        <taxon>Lasius</taxon>
    </lineage>
</organism>